<accession>A0A8S3BUE6</accession>
<reference evidence="1" key="1">
    <citation type="submission" date="2021-02" db="EMBL/GenBank/DDBJ databases">
        <authorList>
            <person name="Nowell W R."/>
        </authorList>
    </citation>
    <scope>NUCLEOTIDE SEQUENCE</scope>
</reference>
<comment type="caution">
    <text evidence="1">The sequence shown here is derived from an EMBL/GenBank/DDBJ whole genome shotgun (WGS) entry which is preliminary data.</text>
</comment>
<protein>
    <submittedName>
        <fullName evidence="1">Uncharacterized protein</fullName>
    </submittedName>
</protein>
<evidence type="ECO:0000313" key="1">
    <source>
        <dbReference type="EMBL" id="CAF4863196.1"/>
    </source>
</evidence>
<name>A0A8S3BUE6_9BILA</name>
<evidence type="ECO:0000313" key="2">
    <source>
        <dbReference type="Proteomes" id="UP000676336"/>
    </source>
</evidence>
<dbReference type="EMBL" id="CAJOBI010164251">
    <property type="protein sequence ID" value="CAF4863196.1"/>
    <property type="molecule type" value="Genomic_DNA"/>
</dbReference>
<gene>
    <name evidence="1" type="ORF">SMN809_LOCUS49956</name>
</gene>
<dbReference type="AlphaFoldDB" id="A0A8S3BUE6"/>
<feature type="non-terminal residue" evidence="1">
    <location>
        <position position="63"/>
    </location>
</feature>
<proteinExistence type="predicted"/>
<sequence>HQENRSGTQLSSIKNPNDLEDIVNNLSTIVKRSEALLTPVKPQITTTIRRASSLHLTKIELDR</sequence>
<feature type="non-terminal residue" evidence="1">
    <location>
        <position position="1"/>
    </location>
</feature>
<organism evidence="1 2">
    <name type="scientific">Rotaria magnacalcarata</name>
    <dbReference type="NCBI Taxonomy" id="392030"/>
    <lineage>
        <taxon>Eukaryota</taxon>
        <taxon>Metazoa</taxon>
        <taxon>Spiralia</taxon>
        <taxon>Gnathifera</taxon>
        <taxon>Rotifera</taxon>
        <taxon>Eurotatoria</taxon>
        <taxon>Bdelloidea</taxon>
        <taxon>Philodinida</taxon>
        <taxon>Philodinidae</taxon>
        <taxon>Rotaria</taxon>
    </lineage>
</organism>
<dbReference type="Proteomes" id="UP000676336">
    <property type="component" value="Unassembled WGS sequence"/>
</dbReference>